<dbReference type="OrthoDB" id="9802304at2"/>
<dbReference type="InterPro" id="IPR002320">
    <property type="entry name" value="Thr-tRNA-ligase_IIa"/>
</dbReference>
<keyword evidence="3" id="KW-0963">Cytoplasm</keyword>
<dbReference type="InterPro" id="IPR036621">
    <property type="entry name" value="Anticodon-bd_dom_sf"/>
</dbReference>
<dbReference type="GO" id="GO:0005737">
    <property type="term" value="C:cytoplasm"/>
    <property type="evidence" value="ECO:0007669"/>
    <property type="project" value="InterPro"/>
</dbReference>
<dbReference type="GO" id="GO:0046872">
    <property type="term" value="F:metal ion binding"/>
    <property type="evidence" value="ECO:0007669"/>
    <property type="project" value="UniProtKB-KW"/>
</dbReference>
<evidence type="ECO:0000256" key="2">
    <source>
        <dbReference type="ARBA" id="ARBA00013163"/>
    </source>
</evidence>
<evidence type="ECO:0000313" key="15">
    <source>
        <dbReference type="Proteomes" id="UP000256485"/>
    </source>
</evidence>
<feature type="compositionally biased region" description="Basic and acidic residues" evidence="12">
    <location>
        <begin position="26"/>
        <end position="35"/>
    </location>
</feature>
<evidence type="ECO:0000256" key="6">
    <source>
        <dbReference type="ARBA" id="ARBA00022741"/>
    </source>
</evidence>
<dbReference type="CDD" id="cd00771">
    <property type="entry name" value="ThrRS_core"/>
    <property type="match status" value="1"/>
</dbReference>
<keyword evidence="7" id="KW-0862">Zinc</keyword>
<dbReference type="InterPro" id="IPR033728">
    <property type="entry name" value="ThrRS_core"/>
</dbReference>
<evidence type="ECO:0000256" key="10">
    <source>
        <dbReference type="ARBA" id="ARBA00023146"/>
    </source>
</evidence>
<keyword evidence="6" id="KW-0547">Nucleotide-binding</keyword>
<dbReference type="Gene3D" id="3.40.50.800">
    <property type="entry name" value="Anticodon-binding domain"/>
    <property type="match status" value="1"/>
</dbReference>
<keyword evidence="15" id="KW-1185">Reference proteome</keyword>
<evidence type="ECO:0000256" key="11">
    <source>
        <dbReference type="ARBA" id="ARBA00049515"/>
    </source>
</evidence>
<keyword evidence="10 14" id="KW-0030">Aminoacyl-tRNA synthetase</keyword>
<dbReference type="PROSITE" id="PS50862">
    <property type="entry name" value="AA_TRNA_LIGASE_II"/>
    <property type="match status" value="1"/>
</dbReference>
<evidence type="ECO:0000256" key="3">
    <source>
        <dbReference type="ARBA" id="ARBA00022490"/>
    </source>
</evidence>
<dbReference type="InterPro" id="IPR002314">
    <property type="entry name" value="aa-tRNA-synt_IIb"/>
</dbReference>
<feature type="compositionally biased region" description="Basic and acidic residues" evidence="12">
    <location>
        <begin position="125"/>
        <end position="137"/>
    </location>
</feature>
<accession>A0A3D9VAF7</accession>
<keyword evidence="4" id="KW-0436">Ligase</keyword>
<keyword evidence="5" id="KW-0479">Metal-binding</keyword>
<dbReference type="AlphaFoldDB" id="A0A3D9VAF7"/>
<dbReference type="SUPFAM" id="SSF55681">
    <property type="entry name" value="Class II aaRS and biotin synthetases"/>
    <property type="match status" value="1"/>
</dbReference>
<evidence type="ECO:0000256" key="1">
    <source>
        <dbReference type="ARBA" id="ARBA00008226"/>
    </source>
</evidence>
<dbReference type="Proteomes" id="UP000256485">
    <property type="component" value="Unassembled WGS sequence"/>
</dbReference>
<feature type="domain" description="Aminoacyl-transfer RNA synthetases class-II family profile" evidence="13">
    <location>
        <begin position="58"/>
        <end position="368"/>
    </location>
</feature>
<reference evidence="14 15" key="1">
    <citation type="submission" date="2018-08" db="EMBL/GenBank/DDBJ databases">
        <title>Sequencing the genomes of 1000 actinobacteria strains.</title>
        <authorList>
            <person name="Klenk H.-P."/>
        </authorList>
    </citation>
    <scope>NUCLEOTIDE SEQUENCE [LARGE SCALE GENOMIC DNA]</scope>
    <source>
        <strain evidence="14 15">DSM 22891</strain>
    </source>
</reference>
<dbReference type="InterPro" id="IPR004154">
    <property type="entry name" value="Anticodon-bd"/>
</dbReference>
<organism evidence="14 15">
    <name type="scientific">Thermasporomyces composti</name>
    <dbReference type="NCBI Taxonomy" id="696763"/>
    <lineage>
        <taxon>Bacteria</taxon>
        <taxon>Bacillati</taxon>
        <taxon>Actinomycetota</taxon>
        <taxon>Actinomycetes</taxon>
        <taxon>Propionibacteriales</taxon>
        <taxon>Nocardioidaceae</taxon>
        <taxon>Thermasporomyces</taxon>
    </lineage>
</organism>
<dbReference type="PANTHER" id="PTHR11451:SF56">
    <property type="entry name" value="THREONINE--TRNA LIGASE 1"/>
    <property type="match status" value="1"/>
</dbReference>
<keyword evidence="9" id="KW-0648">Protein biosynthesis</keyword>
<evidence type="ECO:0000259" key="13">
    <source>
        <dbReference type="PROSITE" id="PS50862"/>
    </source>
</evidence>
<comment type="catalytic activity">
    <reaction evidence="11">
        <text>tRNA(Thr) + L-threonine + ATP = L-threonyl-tRNA(Thr) + AMP + diphosphate + H(+)</text>
        <dbReference type="Rhea" id="RHEA:24624"/>
        <dbReference type="Rhea" id="RHEA-COMP:9670"/>
        <dbReference type="Rhea" id="RHEA-COMP:9704"/>
        <dbReference type="ChEBI" id="CHEBI:15378"/>
        <dbReference type="ChEBI" id="CHEBI:30616"/>
        <dbReference type="ChEBI" id="CHEBI:33019"/>
        <dbReference type="ChEBI" id="CHEBI:57926"/>
        <dbReference type="ChEBI" id="CHEBI:78442"/>
        <dbReference type="ChEBI" id="CHEBI:78534"/>
        <dbReference type="ChEBI" id="CHEBI:456215"/>
        <dbReference type="EC" id="6.1.1.3"/>
    </reaction>
</comment>
<dbReference type="Pfam" id="PF00587">
    <property type="entry name" value="tRNA-synt_2b"/>
    <property type="match status" value="1"/>
</dbReference>
<dbReference type="Gene3D" id="3.30.930.10">
    <property type="entry name" value="Bira Bifunctional Protein, Domain 2"/>
    <property type="match status" value="1"/>
</dbReference>
<dbReference type="PANTHER" id="PTHR11451">
    <property type="entry name" value="THREONINE-TRNA LIGASE"/>
    <property type="match status" value="1"/>
</dbReference>
<dbReference type="SUPFAM" id="SSF52954">
    <property type="entry name" value="Class II aaRS ABD-related"/>
    <property type="match status" value="1"/>
</dbReference>
<feature type="region of interest" description="Disordered" evidence="12">
    <location>
        <begin position="111"/>
        <end position="150"/>
    </location>
</feature>
<dbReference type="GO" id="GO:0005524">
    <property type="term" value="F:ATP binding"/>
    <property type="evidence" value="ECO:0007669"/>
    <property type="project" value="UniProtKB-KW"/>
</dbReference>
<dbReference type="EC" id="6.1.1.3" evidence="2"/>
<gene>
    <name evidence="14" type="ORF">DFJ64_0505</name>
</gene>
<comment type="caution">
    <text evidence="14">The sequence shown here is derived from an EMBL/GenBank/DDBJ whole genome shotgun (WGS) entry which is preliminary data.</text>
</comment>
<evidence type="ECO:0000256" key="5">
    <source>
        <dbReference type="ARBA" id="ARBA00022723"/>
    </source>
</evidence>
<evidence type="ECO:0000313" key="14">
    <source>
        <dbReference type="EMBL" id="REF35134.1"/>
    </source>
</evidence>
<evidence type="ECO:0000256" key="7">
    <source>
        <dbReference type="ARBA" id="ARBA00022833"/>
    </source>
</evidence>
<feature type="region of interest" description="Disordered" evidence="12">
    <location>
        <begin position="1"/>
        <end position="35"/>
    </location>
</feature>
<dbReference type="RefSeq" id="WP_115848969.1">
    <property type="nucleotide sequence ID" value="NZ_QTUC01000001.1"/>
</dbReference>
<protein>
    <recommendedName>
        <fullName evidence="2">threonine--tRNA ligase</fullName>
        <ecNumber evidence="2">6.1.1.3</ecNumber>
    </recommendedName>
</protein>
<comment type="similarity">
    <text evidence="1">Belongs to the class-II aminoacyl-tRNA synthetase family.</text>
</comment>
<evidence type="ECO:0000256" key="8">
    <source>
        <dbReference type="ARBA" id="ARBA00022840"/>
    </source>
</evidence>
<keyword evidence="8" id="KW-0067">ATP-binding</keyword>
<dbReference type="GO" id="GO:0004829">
    <property type="term" value="F:threonine-tRNA ligase activity"/>
    <property type="evidence" value="ECO:0007669"/>
    <property type="project" value="UniProtKB-EC"/>
</dbReference>
<dbReference type="Pfam" id="PF03129">
    <property type="entry name" value="HGTP_anticodon"/>
    <property type="match status" value="1"/>
</dbReference>
<sequence length="477" mass="52175">MSLRSPSPAVGDLTRLGRRQSSGRPSDQRSPDHRRLGRELGIFTGDELIGAGFPLWLPDGATVIAELERFVIELERRSGYRHVRTPPVGRRELYERSGHWAHFAADMFPPIPVGGGRGLSPGSGADDRTGENDRGAGDDTSLSGKDHGRDGAREDLVLRPVLCPHHALVYRSRLRSHRDLPLRVGECGQMFRMERSGVVTGLSRVRCINLNDGHIFCAPEQAVDEVARVLALIDEAYDVLGIEAAYLRLSLRGPDEDGMSFAPGDAMWQAAEGILRQTLDRHGLPFQEAPGEAAFYGPKIDVQVYDVQGREFTLSTVQVDLYQPQRFELEFVAPDGSRSRPVMVHRSVLASMERMVAFLLERYAGALPPWLAPLQVLVLPVSADELEWACAVARMAEAAGLRVDVDDREESLAARIRDAHVAKVPYVAVVGPTEVASGAVAPRLRGGRNAGVLPADRFVAAVRAVVATRRSDVTLDV</sequence>
<evidence type="ECO:0000256" key="9">
    <source>
        <dbReference type="ARBA" id="ARBA00022917"/>
    </source>
</evidence>
<dbReference type="InterPro" id="IPR045864">
    <property type="entry name" value="aa-tRNA-synth_II/BPL/LPL"/>
</dbReference>
<name>A0A3D9VAF7_THECX</name>
<dbReference type="EMBL" id="QTUC01000001">
    <property type="protein sequence ID" value="REF35134.1"/>
    <property type="molecule type" value="Genomic_DNA"/>
</dbReference>
<dbReference type="PRINTS" id="PR01047">
    <property type="entry name" value="TRNASYNTHTHR"/>
</dbReference>
<dbReference type="GO" id="GO:0006435">
    <property type="term" value="P:threonyl-tRNA aminoacylation"/>
    <property type="evidence" value="ECO:0007669"/>
    <property type="project" value="InterPro"/>
</dbReference>
<evidence type="ECO:0000256" key="4">
    <source>
        <dbReference type="ARBA" id="ARBA00022598"/>
    </source>
</evidence>
<dbReference type="InterPro" id="IPR006195">
    <property type="entry name" value="aa-tRNA-synth_II"/>
</dbReference>
<evidence type="ECO:0000256" key="12">
    <source>
        <dbReference type="SAM" id="MobiDB-lite"/>
    </source>
</evidence>
<proteinExistence type="inferred from homology"/>